<feature type="domain" description="Formyl transferase N-terminal" evidence="6">
    <location>
        <begin position="1"/>
        <end position="180"/>
    </location>
</feature>
<dbReference type="EMBL" id="FWFP01000014">
    <property type="protein sequence ID" value="SLN74294.1"/>
    <property type="molecule type" value="Genomic_DNA"/>
</dbReference>
<evidence type="ECO:0000259" key="7">
    <source>
        <dbReference type="Pfam" id="PF02911"/>
    </source>
</evidence>
<evidence type="ECO:0000259" key="6">
    <source>
        <dbReference type="Pfam" id="PF00551"/>
    </source>
</evidence>
<name>A0A1X7AA36_9RHOB</name>
<dbReference type="FunFam" id="3.40.50.12230:FF:000001">
    <property type="entry name" value="Methionyl-tRNA formyltransferase"/>
    <property type="match status" value="1"/>
</dbReference>
<evidence type="ECO:0000256" key="4">
    <source>
        <dbReference type="ARBA" id="ARBA00022917"/>
    </source>
</evidence>
<dbReference type="SUPFAM" id="SSF50486">
    <property type="entry name" value="FMT C-terminal domain-like"/>
    <property type="match status" value="1"/>
</dbReference>
<comment type="catalytic activity">
    <reaction evidence="5">
        <text>L-methionyl-tRNA(fMet) + (6R)-10-formyltetrahydrofolate = N-formyl-L-methionyl-tRNA(fMet) + (6S)-5,6,7,8-tetrahydrofolate + H(+)</text>
        <dbReference type="Rhea" id="RHEA:24380"/>
        <dbReference type="Rhea" id="RHEA-COMP:9952"/>
        <dbReference type="Rhea" id="RHEA-COMP:9953"/>
        <dbReference type="ChEBI" id="CHEBI:15378"/>
        <dbReference type="ChEBI" id="CHEBI:57453"/>
        <dbReference type="ChEBI" id="CHEBI:78530"/>
        <dbReference type="ChEBI" id="CHEBI:78844"/>
        <dbReference type="ChEBI" id="CHEBI:195366"/>
        <dbReference type="EC" id="2.1.2.9"/>
    </reaction>
</comment>
<feature type="domain" description="Formyl transferase C-terminal" evidence="7">
    <location>
        <begin position="201"/>
        <end position="292"/>
    </location>
</feature>
<proteinExistence type="inferred from homology"/>
<sequence>MRVIFMGTPDFSVPVLDALVAAGHEIAAVYCQPPRPAGRGKKDRPTPVHARAEALGLTVRHPASLKSAQEQDAFAALKADVAVVVAYGLLLPQPILDAPLQGCLNIHASLLPRWRGAAPIHRAIMAGDAQTGICIMQMEAGLDTGPVLLQQATDIGLQETTAQLHDRLSQMGSDLIVAALTRLPHLSPELQPRDGVTYASKIDKSEARIDWTRTATEVDRQIRGLSPFPGAWTEIDGQRVKLLASCLAEGQGTTGEVLDDNLTVACGEGAVRLLRLQRAGKGAQDAEEFLRGWNVATGSRL</sequence>
<evidence type="ECO:0000256" key="1">
    <source>
        <dbReference type="ARBA" id="ARBA00010699"/>
    </source>
</evidence>
<reference evidence="9" key="1">
    <citation type="submission" date="2017-03" db="EMBL/GenBank/DDBJ databases">
        <authorList>
            <person name="Rodrigo-Torres L."/>
            <person name="Arahal R.D."/>
            <person name="Lucena T."/>
        </authorList>
    </citation>
    <scope>NUCLEOTIDE SEQUENCE [LARGE SCALE GENOMIC DNA]</scope>
    <source>
        <strain evidence="9">CECT 8411</strain>
    </source>
</reference>
<dbReference type="InterPro" id="IPR005793">
    <property type="entry name" value="Formyl_trans_C"/>
</dbReference>
<evidence type="ECO:0000256" key="2">
    <source>
        <dbReference type="ARBA" id="ARBA00012261"/>
    </source>
</evidence>
<dbReference type="EC" id="2.1.2.9" evidence="2 5"/>
<keyword evidence="9" id="KW-1185">Reference proteome</keyword>
<keyword evidence="4 5" id="KW-0648">Protein biosynthesis</keyword>
<dbReference type="NCBIfam" id="TIGR00460">
    <property type="entry name" value="fmt"/>
    <property type="match status" value="1"/>
</dbReference>
<evidence type="ECO:0000256" key="3">
    <source>
        <dbReference type="ARBA" id="ARBA00022679"/>
    </source>
</evidence>
<dbReference type="Proteomes" id="UP000193778">
    <property type="component" value="Unassembled WGS sequence"/>
</dbReference>
<dbReference type="InterPro" id="IPR001555">
    <property type="entry name" value="GART_AS"/>
</dbReference>
<comment type="function">
    <text evidence="5">Attaches a formyl group to the free amino group of methionyl-tRNA(fMet). The formyl group appears to play a dual role in the initiator identity of N-formylmethionyl-tRNA by promoting its recognition by IF2 and preventing the misappropriation of this tRNA by the elongation apparatus.</text>
</comment>
<feature type="binding site" evidence="5">
    <location>
        <begin position="109"/>
        <end position="112"/>
    </location>
    <ligand>
        <name>(6S)-5,6,7,8-tetrahydrofolate</name>
        <dbReference type="ChEBI" id="CHEBI:57453"/>
    </ligand>
</feature>
<keyword evidence="3 5" id="KW-0808">Transferase</keyword>
<dbReference type="PANTHER" id="PTHR11138:SF5">
    <property type="entry name" value="METHIONYL-TRNA FORMYLTRANSFERASE, MITOCHONDRIAL"/>
    <property type="match status" value="1"/>
</dbReference>
<evidence type="ECO:0000313" key="9">
    <source>
        <dbReference type="Proteomes" id="UP000193778"/>
    </source>
</evidence>
<dbReference type="InterPro" id="IPR044135">
    <property type="entry name" value="Met-tRNA-FMT_C"/>
</dbReference>
<evidence type="ECO:0000256" key="5">
    <source>
        <dbReference type="HAMAP-Rule" id="MF_00182"/>
    </source>
</evidence>
<evidence type="ECO:0000313" key="8">
    <source>
        <dbReference type="EMBL" id="SLN74294.1"/>
    </source>
</evidence>
<protein>
    <recommendedName>
        <fullName evidence="2 5">Methionyl-tRNA formyltransferase</fullName>
        <ecNumber evidence="2 5">2.1.2.9</ecNumber>
    </recommendedName>
</protein>
<dbReference type="InterPro" id="IPR036477">
    <property type="entry name" value="Formyl_transf_N_sf"/>
</dbReference>
<dbReference type="InterPro" id="IPR011034">
    <property type="entry name" value="Formyl_transferase-like_C_sf"/>
</dbReference>
<dbReference type="RefSeq" id="WP_085824445.1">
    <property type="nucleotide sequence ID" value="NZ_FWFP01000014.1"/>
</dbReference>
<dbReference type="SUPFAM" id="SSF53328">
    <property type="entry name" value="Formyltransferase"/>
    <property type="match status" value="1"/>
</dbReference>
<dbReference type="OrthoDB" id="9802815at2"/>
<dbReference type="CDD" id="cd08646">
    <property type="entry name" value="FMT_core_Met-tRNA-FMT_N"/>
    <property type="match status" value="1"/>
</dbReference>
<dbReference type="Pfam" id="PF02911">
    <property type="entry name" value="Formyl_trans_C"/>
    <property type="match status" value="1"/>
</dbReference>
<dbReference type="HAMAP" id="MF_00182">
    <property type="entry name" value="Formyl_trans"/>
    <property type="match status" value="1"/>
</dbReference>
<comment type="similarity">
    <text evidence="1 5">Belongs to the Fmt family.</text>
</comment>
<dbReference type="PANTHER" id="PTHR11138">
    <property type="entry name" value="METHIONYL-TRNA FORMYLTRANSFERASE"/>
    <property type="match status" value="1"/>
</dbReference>
<dbReference type="AlphaFoldDB" id="A0A1X7AA36"/>
<dbReference type="CDD" id="cd08704">
    <property type="entry name" value="Met_tRNA_FMT_C"/>
    <property type="match status" value="1"/>
</dbReference>
<dbReference type="GO" id="GO:0004479">
    <property type="term" value="F:methionyl-tRNA formyltransferase activity"/>
    <property type="evidence" value="ECO:0007669"/>
    <property type="project" value="UniProtKB-UniRule"/>
</dbReference>
<gene>
    <name evidence="5 8" type="primary">fmt</name>
    <name evidence="8" type="ORF">RUM8411_03996</name>
</gene>
<dbReference type="InterPro" id="IPR005794">
    <property type="entry name" value="Fmt"/>
</dbReference>
<dbReference type="InterPro" id="IPR041711">
    <property type="entry name" value="Met-tRNA-FMT_N"/>
</dbReference>
<organism evidence="8 9">
    <name type="scientific">Ruegeria meonggei</name>
    <dbReference type="NCBI Taxonomy" id="1446476"/>
    <lineage>
        <taxon>Bacteria</taxon>
        <taxon>Pseudomonadati</taxon>
        <taxon>Pseudomonadota</taxon>
        <taxon>Alphaproteobacteria</taxon>
        <taxon>Rhodobacterales</taxon>
        <taxon>Roseobacteraceae</taxon>
        <taxon>Ruegeria</taxon>
    </lineage>
</organism>
<dbReference type="PROSITE" id="PS00373">
    <property type="entry name" value="GART"/>
    <property type="match status" value="1"/>
</dbReference>
<dbReference type="GO" id="GO:0005829">
    <property type="term" value="C:cytosol"/>
    <property type="evidence" value="ECO:0007669"/>
    <property type="project" value="TreeGrafter"/>
</dbReference>
<dbReference type="Gene3D" id="3.40.50.12230">
    <property type="match status" value="1"/>
</dbReference>
<dbReference type="InterPro" id="IPR002376">
    <property type="entry name" value="Formyl_transf_N"/>
</dbReference>
<dbReference type="Pfam" id="PF00551">
    <property type="entry name" value="Formyl_trans_N"/>
    <property type="match status" value="1"/>
</dbReference>
<accession>A0A1X7AA36</accession>